<feature type="region of interest" description="Disordered" evidence="1">
    <location>
        <begin position="246"/>
        <end position="336"/>
    </location>
</feature>
<dbReference type="AlphaFoldDB" id="A0A9P9YQ71"/>
<dbReference type="SUPFAM" id="SSF52113">
    <property type="entry name" value="BRCT domain"/>
    <property type="match status" value="2"/>
</dbReference>
<feature type="compositionally biased region" description="Basic and acidic residues" evidence="1">
    <location>
        <begin position="290"/>
        <end position="305"/>
    </location>
</feature>
<feature type="compositionally biased region" description="Polar residues" evidence="1">
    <location>
        <begin position="386"/>
        <end position="397"/>
    </location>
</feature>
<dbReference type="Proteomes" id="UP001059596">
    <property type="component" value="Unassembled WGS sequence"/>
</dbReference>
<sequence length="526" mass="58577">METIEEQSKGEMSITALPTRICLVGGVGQDADTLRAAESFGMPIVTSDTGLEIIGESDWRTFYVLDDFEGASFEAIHKQKECILGPPALKYAAEMKQTLGQNSRPIYNYAMRGVVTCFTGIRKKDELTKLVNLIHSMGGCIKKDLNTKTTHLICNHSGGEKYQYAKTFRLTVVRPAWVFAAWADRNSLELDATQEIFTKAHRLKAFEGQKICFFGFPAEEHQHMVDVLLENGGVCAELEDPECSHVMPNTGAVFTSTSTSTDTNPSTQTNPTESQIPGSSASQAEGEEEQQAKDLEQAEIKREDQSQTEANNAMALDVDPEQEQKENQAIEDEDDIHFDERLFVEAADIRNPGDDQLPESDEEDLVEEQKPKVKEMIEEQDEQEDVQASTPKSSKIRTSLKAATPLSSPEMDGNPLDFESTTQNISPILKAIDECDLETDDLPASENDLKRKRDSFDNVSLMSVDSFALPTSTKKPKLIRTGSISRTLRTIGELCGRAANENFKTTKKLCGRCIKFHRQRGSRQFH</sequence>
<dbReference type="GO" id="GO:0005634">
    <property type="term" value="C:nucleus"/>
    <property type="evidence" value="ECO:0007669"/>
    <property type="project" value="InterPro"/>
</dbReference>
<dbReference type="InterPro" id="IPR001357">
    <property type="entry name" value="BRCT_dom"/>
</dbReference>
<feature type="region of interest" description="Disordered" evidence="1">
    <location>
        <begin position="349"/>
        <end position="417"/>
    </location>
</feature>
<dbReference type="InterPro" id="IPR026817">
    <property type="entry name" value="Ect2"/>
</dbReference>
<dbReference type="PANTHER" id="PTHR16777:SF2">
    <property type="entry name" value="PROTEIN ECT2"/>
    <property type="match status" value="1"/>
</dbReference>
<feature type="compositionally biased region" description="Low complexity" evidence="1">
    <location>
        <begin position="255"/>
        <end position="284"/>
    </location>
</feature>
<comment type="caution">
    <text evidence="3">The sequence shown here is derived from an EMBL/GenBank/DDBJ whole genome shotgun (WGS) entry which is preliminary data.</text>
</comment>
<dbReference type="Pfam" id="PF21243">
    <property type="entry name" value="ECT2_BRCT0"/>
    <property type="match status" value="1"/>
</dbReference>
<dbReference type="Gene3D" id="3.40.50.10190">
    <property type="entry name" value="BRCT domain"/>
    <property type="match status" value="3"/>
</dbReference>
<accession>A0A9P9YQ71</accession>
<evidence type="ECO:0000256" key="1">
    <source>
        <dbReference type="SAM" id="MobiDB-lite"/>
    </source>
</evidence>
<evidence type="ECO:0000313" key="4">
    <source>
        <dbReference type="Proteomes" id="UP001059596"/>
    </source>
</evidence>
<dbReference type="EMBL" id="JAMKOV010000004">
    <property type="protein sequence ID" value="KAI8040873.1"/>
    <property type="molecule type" value="Genomic_DNA"/>
</dbReference>
<protein>
    <recommendedName>
        <fullName evidence="2">BRCT domain-containing protein</fullName>
    </recommendedName>
</protein>
<feature type="compositionally biased region" description="Basic and acidic residues" evidence="1">
    <location>
        <begin position="367"/>
        <end position="377"/>
    </location>
</feature>
<dbReference type="PROSITE" id="PS50172">
    <property type="entry name" value="BRCT"/>
    <property type="match status" value="1"/>
</dbReference>
<dbReference type="InterPro" id="IPR049396">
    <property type="entry name" value="ECT2_BRCT0"/>
</dbReference>
<reference evidence="3" key="1">
    <citation type="journal article" date="2023" name="Genome Biol. Evol.">
        <title>Long-read-based Genome Assembly of Drosophila gunungcola Reveals Fewer Chemosensory Genes in Flower-breeding Species.</title>
        <authorList>
            <person name="Negi A."/>
            <person name="Liao B.Y."/>
            <person name="Yeh S.D."/>
        </authorList>
    </citation>
    <scope>NUCLEOTIDE SEQUENCE</scope>
    <source>
        <strain evidence="3">Sukarami</strain>
    </source>
</reference>
<organism evidence="3 4">
    <name type="scientific">Drosophila gunungcola</name>
    <name type="common">fruit fly</name>
    <dbReference type="NCBI Taxonomy" id="103775"/>
    <lineage>
        <taxon>Eukaryota</taxon>
        <taxon>Metazoa</taxon>
        <taxon>Ecdysozoa</taxon>
        <taxon>Arthropoda</taxon>
        <taxon>Hexapoda</taxon>
        <taxon>Insecta</taxon>
        <taxon>Pterygota</taxon>
        <taxon>Neoptera</taxon>
        <taxon>Endopterygota</taxon>
        <taxon>Diptera</taxon>
        <taxon>Brachycera</taxon>
        <taxon>Muscomorpha</taxon>
        <taxon>Ephydroidea</taxon>
        <taxon>Drosophilidae</taxon>
        <taxon>Drosophila</taxon>
        <taxon>Sophophora</taxon>
    </lineage>
</organism>
<feature type="domain" description="BRCT" evidence="2">
    <location>
        <begin position="106"/>
        <end position="195"/>
    </location>
</feature>
<name>A0A9P9YQ71_9MUSC</name>
<keyword evidence="4" id="KW-1185">Reference proteome</keyword>
<dbReference type="GO" id="GO:0007399">
    <property type="term" value="P:nervous system development"/>
    <property type="evidence" value="ECO:0007669"/>
    <property type="project" value="TreeGrafter"/>
</dbReference>
<dbReference type="GO" id="GO:0000281">
    <property type="term" value="P:mitotic cytokinesis"/>
    <property type="evidence" value="ECO:0007669"/>
    <property type="project" value="TreeGrafter"/>
</dbReference>
<dbReference type="SMART" id="SM00292">
    <property type="entry name" value="BRCT"/>
    <property type="match status" value="1"/>
</dbReference>
<dbReference type="GO" id="GO:0005096">
    <property type="term" value="F:GTPase activator activity"/>
    <property type="evidence" value="ECO:0007669"/>
    <property type="project" value="InterPro"/>
</dbReference>
<feature type="compositionally biased region" description="Acidic residues" evidence="1">
    <location>
        <begin position="356"/>
        <end position="366"/>
    </location>
</feature>
<dbReference type="InterPro" id="IPR036420">
    <property type="entry name" value="BRCT_dom_sf"/>
</dbReference>
<gene>
    <name evidence="3" type="ORF">M5D96_006816</name>
</gene>
<dbReference type="GO" id="GO:0005938">
    <property type="term" value="C:cell cortex"/>
    <property type="evidence" value="ECO:0007669"/>
    <property type="project" value="TreeGrafter"/>
</dbReference>
<evidence type="ECO:0000313" key="3">
    <source>
        <dbReference type="EMBL" id="KAI8040873.1"/>
    </source>
</evidence>
<proteinExistence type="predicted"/>
<dbReference type="Pfam" id="PF12738">
    <property type="entry name" value="PTCB-BRCT"/>
    <property type="match status" value="1"/>
</dbReference>
<dbReference type="GO" id="GO:0005085">
    <property type="term" value="F:guanyl-nucleotide exchange factor activity"/>
    <property type="evidence" value="ECO:0007669"/>
    <property type="project" value="InterPro"/>
</dbReference>
<dbReference type="GO" id="GO:2000431">
    <property type="term" value="P:regulation of cytokinesis, actomyosin contractile ring assembly"/>
    <property type="evidence" value="ECO:0007669"/>
    <property type="project" value="InterPro"/>
</dbReference>
<evidence type="ECO:0000259" key="2">
    <source>
        <dbReference type="PROSITE" id="PS50172"/>
    </source>
</evidence>
<dbReference type="PANTHER" id="PTHR16777">
    <property type="entry name" value="PROTEIN ECT2"/>
    <property type="match status" value="1"/>
</dbReference>